<evidence type="ECO:0000256" key="2">
    <source>
        <dbReference type="ARBA" id="ARBA00022771"/>
    </source>
</evidence>
<keyword evidence="8" id="KW-1185">Reference proteome</keyword>
<dbReference type="PANTHER" id="PTHR23235:SF120">
    <property type="entry name" value="KRUPPEL-LIKE FACTOR 15"/>
    <property type="match status" value="1"/>
</dbReference>
<dbReference type="EMBL" id="ML978121">
    <property type="protein sequence ID" value="KAF2104159.1"/>
    <property type="molecule type" value="Genomic_DNA"/>
</dbReference>
<dbReference type="PROSITE" id="PS50157">
    <property type="entry name" value="ZINC_FINGER_C2H2_2"/>
    <property type="match status" value="1"/>
</dbReference>
<dbReference type="Proteomes" id="UP000799772">
    <property type="component" value="Unassembled WGS sequence"/>
</dbReference>
<dbReference type="InterPro" id="IPR013087">
    <property type="entry name" value="Znf_C2H2_type"/>
</dbReference>
<gene>
    <name evidence="7" type="ORF">NA57DRAFT_70373</name>
</gene>
<sequence>MDQYLRIDTTDLGTPSDEGYIHSGLLTPLPSATEGRRGSIASSECWGFGSYPGSVSSVETTQGPSTPRGADNGLSNSYCVVNPGLSFSSFTLSQQSQVLDSKSSFDSVPVATPQTPVTPVEDFSAQQETEWIWIRGSETNVPSSVAYQDLSTTGSFGSSFGPSLPFTAQEDPAQFCTSTGPGNPSGYYFSTCDSWKEPDIFYGSAQAPTEISQFNGLPNIPIDQLRQPFSLPGGMVAEHGSTIAPSATFVEHSPLQVDPSPSSGHRLRFADLSRTASPEPFMDVDMKSDDDPDFTPSFRRSGKGTTHSMYESPTGGKRAKREKRRRSLPRKHREARQVTGYLPGAEGTKIAVTIDNNVNGDRTGKVPKKHPCGAMLPDGSRCLKAFARIEHHRRHIYTHTGKREFHCDVPGCKKSWFSRNDNLQEHYKTHLGHSKVGRNTRICFEEMYKLIKENKTVDQAKKSIMTLEKWRKSKAHEEKDSKGR</sequence>
<keyword evidence="1" id="KW-0479">Metal-binding</keyword>
<dbReference type="GO" id="GO:0008270">
    <property type="term" value="F:zinc ion binding"/>
    <property type="evidence" value="ECO:0007669"/>
    <property type="project" value="UniProtKB-KW"/>
</dbReference>
<evidence type="ECO:0000313" key="8">
    <source>
        <dbReference type="Proteomes" id="UP000799772"/>
    </source>
</evidence>
<dbReference type="OrthoDB" id="10018191at2759"/>
<evidence type="ECO:0000256" key="4">
    <source>
        <dbReference type="PROSITE-ProRule" id="PRU00042"/>
    </source>
</evidence>
<keyword evidence="2 4" id="KW-0863">Zinc-finger</keyword>
<dbReference type="GO" id="GO:0000978">
    <property type="term" value="F:RNA polymerase II cis-regulatory region sequence-specific DNA binding"/>
    <property type="evidence" value="ECO:0007669"/>
    <property type="project" value="TreeGrafter"/>
</dbReference>
<evidence type="ECO:0000259" key="6">
    <source>
        <dbReference type="PROSITE" id="PS50157"/>
    </source>
</evidence>
<feature type="region of interest" description="Disordered" evidence="5">
    <location>
        <begin position="278"/>
        <end position="335"/>
    </location>
</feature>
<reference evidence="7" key="1">
    <citation type="journal article" date="2020" name="Stud. Mycol.">
        <title>101 Dothideomycetes genomes: a test case for predicting lifestyles and emergence of pathogens.</title>
        <authorList>
            <person name="Haridas S."/>
            <person name="Albert R."/>
            <person name="Binder M."/>
            <person name="Bloem J."/>
            <person name="Labutti K."/>
            <person name="Salamov A."/>
            <person name="Andreopoulos B."/>
            <person name="Baker S."/>
            <person name="Barry K."/>
            <person name="Bills G."/>
            <person name="Bluhm B."/>
            <person name="Cannon C."/>
            <person name="Castanera R."/>
            <person name="Culley D."/>
            <person name="Daum C."/>
            <person name="Ezra D."/>
            <person name="Gonzalez J."/>
            <person name="Henrissat B."/>
            <person name="Kuo A."/>
            <person name="Liang C."/>
            <person name="Lipzen A."/>
            <person name="Lutzoni F."/>
            <person name="Magnuson J."/>
            <person name="Mondo S."/>
            <person name="Nolan M."/>
            <person name="Ohm R."/>
            <person name="Pangilinan J."/>
            <person name="Park H.-J."/>
            <person name="Ramirez L."/>
            <person name="Alfaro M."/>
            <person name="Sun H."/>
            <person name="Tritt A."/>
            <person name="Yoshinaga Y."/>
            <person name="Zwiers L.-H."/>
            <person name="Turgeon B."/>
            <person name="Goodwin S."/>
            <person name="Spatafora J."/>
            <person name="Crous P."/>
            <person name="Grigoriev I."/>
        </authorList>
    </citation>
    <scope>NUCLEOTIDE SEQUENCE</scope>
    <source>
        <strain evidence="7">CBS 133067</strain>
    </source>
</reference>
<feature type="domain" description="C2H2-type" evidence="6">
    <location>
        <begin position="370"/>
        <end position="404"/>
    </location>
</feature>
<accession>A0A9P4IN38</accession>
<comment type="caution">
    <text evidence="7">The sequence shown here is derived from an EMBL/GenBank/DDBJ whole genome shotgun (WGS) entry which is preliminary data.</text>
</comment>
<evidence type="ECO:0000256" key="5">
    <source>
        <dbReference type="SAM" id="MobiDB-lite"/>
    </source>
</evidence>
<dbReference type="AlphaFoldDB" id="A0A9P4IN38"/>
<feature type="compositionally biased region" description="Basic residues" evidence="5">
    <location>
        <begin position="317"/>
        <end position="334"/>
    </location>
</feature>
<organism evidence="7 8">
    <name type="scientific">Rhizodiscina lignyota</name>
    <dbReference type="NCBI Taxonomy" id="1504668"/>
    <lineage>
        <taxon>Eukaryota</taxon>
        <taxon>Fungi</taxon>
        <taxon>Dikarya</taxon>
        <taxon>Ascomycota</taxon>
        <taxon>Pezizomycotina</taxon>
        <taxon>Dothideomycetes</taxon>
        <taxon>Pleosporomycetidae</taxon>
        <taxon>Aulographales</taxon>
        <taxon>Rhizodiscinaceae</taxon>
        <taxon>Rhizodiscina</taxon>
    </lineage>
</organism>
<dbReference type="SUPFAM" id="SSF57667">
    <property type="entry name" value="beta-beta-alpha zinc fingers"/>
    <property type="match status" value="1"/>
</dbReference>
<dbReference type="PANTHER" id="PTHR23235">
    <property type="entry name" value="KRUEPPEL-LIKE TRANSCRIPTION FACTOR"/>
    <property type="match status" value="1"/>
</dbReference>
<evidence type="ECO:0000256" key="1">
    <source>
        <dbReference type="ARBA" id="ARBA00022723"/>
    </source>
</evidence>
<name>A0A9P4IN38_9PEZI</name>
<dbReference type="GO" id="GO:0000981">
    <property type="term" value="F:DNA-binding transcription factor activity, RNA polymerase II-specific"/>
    <property type="evidence" value="ECO:0007669"/>
    <property type="project" value="TreeGrafter"/>
</dbReference>
<evidence type="ECO:0000256" key="3">
    <source>
        <dbReference type="ARBA" id="ARBA00022833"/>
    </source>
</evidence>
<proteinExistence type="predicted"/>
<evidence type="ECO:0000313" key="7">
    <source>
        <dbReference type="EMBL" id="KAF2104159.1"/>
    </source>
</evidence>
<dbReference type="InterPro" id="IPR036236">
    <property type="entry name" value="Znf_C2H2_sf"/>
</dbReference>
<keyword evidence="3" id="KW-0862">Zinc</keyword>
<protein>
    <recommendedName>
        <fullName evidence="6">C2H2-type domain-containing protein</fullName>
    </recommendedName>
</protein>
<dbReference type="Gene3D" id="3.30.160.60">
    <property type="entry name" value="Classic Zinc Finger"/>
    <property type="match status" value="1"/>
</dbReference>